<keyword evidence="2" id="KW-1185">Reference proteome</keyword>
<sequence>MIDLKQYPLCDQLIDRLFRKFSDNGWITLCDTRIFSCLVNDNLATKSMTYDTWDISHSKAGPLINEQLDGTFISYSRYSNDEVEPIVMYLEKEGRWDEEAFLAEEFVMYFKLHKEAKGKNEYVYYQVDECGDDVEVARVAGINLEVKLKYVKEYIAVKKLNLLVFTDEVINDTKSIDELGGNKIPWTTIKDSDFIFSYALQESAGYGLGYKSCAVFRGKCMMRYNDKDIQHLWKLRDSGYESFIVGSDEDGKEVFISCDENRMPNLFTRQGDEPYSLSPVFFKRDVLSKYFQAVDKYSVQDGYLSGPSWGIRIDNDRSDDYVVAALVDLGRMPHREQLHWKSFNVLPPRNGFYSITTFSRWFDAIPTNCSVAPDLVFKQLYIQVNDKWRTKYGWSLFKELAADDQYHFETLHLMGQENDQKEFDGLIQSITKLLIDSLNEKQLVKAIDSTKPDVLRFLSERNIKELKPSYIQGGITKFECFLISEGLLDSSVVKLLRKVQDLRSSTVAHRKSTKLDTRTEELFNFFGILQNSDKVVLFNLLNRLNERLKWLISIIE</sequence>
<dbReference type="PATRIC" id="fig|857291.3.peg.2216"/>
<reference evidence="1 2" key="1">
    <citation type="submission" date="2011-10" db="EMBL/GenBank/DDBJ databases">
        <title>The Genome Sequence of Prevotella histicola F0411.</title>
        <authorList>
            <consortium name="The Broad Institute Genome Sequencing Platform"/>
            <person name="Earl A."/>
            <person name="Ward D."/>
            <person name="Feldgarden M."/>
            <person name="Gevers D."/>
            <person name="Izard J."/>
            <person name="Ganesan A."/>
            <person name="Blanton J.M."/>
            <person name="Baranova O.V."/>
            <person name="Tanner A.C."/>
            <person name="Mathney J.M.J."/>
            <person name="Dewhirst F.E."/>
            <person name="Young S.K."/>
            <person name="Zeng Q."/>
            <person name="Gargeya S."/>
            <person name="Fitzgerald M."/>
            <person name="Haas B."/>
            <person name="Abouelleil A."/>
            <person name="Alvarado L."/>
            <person name="Arachchi H.M."/>
            <person name="Berlin A."/>
            <person name="Brown A."/>
            <person name="Chapman S.B."/>
            <person name="Chen Z."/>
            <person name="Dunbar C."/>
            <person name="Freedman E."/>
            <person name="Gearin G."/>
            <person name="Gellesch M."/>
            <person name="Goldberg J."/>
            <person name="Griggs A."/>
            <person name="Gujja S."/>
            <person name="Heiman D."/>
            <person name="Howarth C."/>
            <person name="Larson L."/>
            <person name="Lui A."/>
            <person name="MacDonald P.J.P."/>
            <person name="Montmayeur A."/>
            <person name="Murphy C."/>
            <person name="Neiman D."/>
            <person name="Pearson M."/>
            <person name="Priest M."/>
            <person name="Roberts A."/>
            <person name="Saif S."/>
            <person name="Shea T."/>
            <person name="Shenoy N."/>
            <person name="Sisk P."/>
            <person name="Stolte C."/>
            <person name="Sykes S."/>
            <person name="Wortman J."/>
            <person name="Nusbaum C."/>
            <person name="Birren B."/>
        </authorList>
    </citation>
    <scope>NUCLEOTIDE SEQUENCE [LARGE SCALE GENOMIC DNA]</scope>
    <source>
        <strain evidence="1 2">F0411</strain>
    </source>
</reference>
<dbReference type="Proteomes" id="UP000004597">
    <property type="component" value="Unassembled WGS sequence"/>
</dbReference>
<evidence type="ECO:0000313" key="2">
    <source>
        <dbReference type="Proteomes" id="UP000004597"/>
    </source>
</evidence>
<proteinExistence type="predicted"/>
<dbReference type="HOGENOM" id="CLU_033891_0_0_10"/>
<evidence type="ECO:0000313" key="1">
    <source>
        <dbReference type="EMBL" id="EHG15344.1"/>
    </source>
</evidence>
<evidence type="ECO:0008006" key="3">
    <source>
        <dbReference type="Google" id="ProtNLM"/>
    </source>
</evidence>
<dbReference type="EMBL" id="AFXP01000024">
    <property type="protein sequence ID" value="EHG15344.1"/>
    <property type="molecule type" value="Genomic_DNA"/>
</dbReference>
<dbReference type="STRING" id="857291.HMPREF9138_02217"/>
<protein>
    <recommendedName>
        <fullName evidence="3">ApeA N-terminal domain-containing protein</fullName>
    </recommendedName>
</protein>
<organism evidence="1 2">
    <name type="scientific">Prevotella histicola F0411</name>
    <dbReference type="NCBI Taxonomy" id="857291"/>
    <lineage>
        <taxon>Bacteria</taxon>
        <taxon>Pseudomonadati</taxon>
        <taxon>Bacteroidota</taxon>
        <taxon>Bacteroidia</taxon>
        <taxon>Bacteroidales</taxon>
        <taxon>Prevotellaceae</taxon>
        <taxon>Prevotella</taxon>
    </lineage>
</organism>
<accession>G6AJE0</accession>
<dbReference type="AlphaFoldDB" id="G6AJE0"/>
<name>G6AJE0_9BACT</name>
<comment type="caution">
    <text evidence="1">The sequence shown here is derived from an EMBL/GenBank/DDBJ whole genome shotgun (WGS) entry which is preliminary data.</text>
</comment>
<gene>
    <name evidence="1" type="ORF">HMPREF9138_02217</name>
</gene>